<feature type="domain" description="Heterokaryon incompatibility" evidence="1">
    <location>
        <begin position="43"/>
        <end position="233"/>
    </location>
</feature>
<dbReference type="PANTHER" id="PTHR24148:SF64">
    <property type="entry name" value="HETEROKARYON INCOMPATIBILITY DOMAIN-CONTAINING PROTEIN"/>
    <property type="match status" value="1"/>
</dbReference>
<dbReference type="InterPro" id="IPR010730">
    <property type="entry name" value="HET"/>
</dbReference>
<evidence type="ECO:0000313" key="2">
    <source>
        <dbReference type="EMBL" id="KAL1641537.1"/>
    </source>
</evidence>
<proteinExistence type="predicted"/>
<accession>A0ABR3TPI8</accession>
<evidence type="ECO:0000259" key="1">
    <source>
        <dbReference type="Pfam" id="PF06985"/>
    </source>
</evidence>
<dbReference type="Proteomes" id="UP001521184">
    <property type="component" value="Unassembled WGS sequence"/>
</dbReference>
<name>A0ABR3TPI8_9PEZI</name>
<keyword evidence="3" id="KW-1185">Reference proteome</keyword>
<sequence>MDLPRYEYEPLSGPDDIRVLELGATKTRIEARILHVPVSARSFQALSYVWGNPNQESTAVILDTTGTAIGWIPLTKNLGHAMRDLRDAEELESKVFWIDQVCINQQDEKEKNHQVAMLSQIYTQASRVITYLGPATLQEEEEQRGIQLLKRISGTLSDTTWRQIHEAGSIERVLNWKLDGSMQLEQLPSDLDLRVNEPHDEEKVTKRYIEQGWKWLVHAAYGEWTQRLWIVQEQLLNNDITTLRGRRLIDWDSIATLVTSLGSIATQASKTQAKAYYNGIKSNILCTACGGKDIPG</sequence>
<organism evidence="2 3">
    <name type="scientific">Diplodia intermedia</name>
    <dbReference type="NCBI Taxonomy" id="856260"/>
    <lineage>
        <taxon>Eukaryota</taxon>
        <taxon>Fungi</taxon>
        <taxon>Dikarya</taxon>
        <taxon>Ascomycota</taxon>
        <taxon>Pezizomycotina</taxon>
        <taxon>Dothideomycetes</taxon>
        <taxon>Dothideomycetes incertae sedis</taxon>
        <taxon>Botryosphaeriales</taxon>
        <taxon>Botryosphaeriaceae</taxon>
        <taxon>Diplodia</taxon>
    </lineage>
</organism>
<comment type="caution">
    <text evidence="2">The sequence shown here is derived from an EMBL/GenBank/DDBJ whole genome shotgun (WGS) entry which is preliminary data.</text>
</comment>
<dbReference type="PANTHER" id="PTHR24148">
    <property type="entry name" value="ANKYRIN REPEAT DOMAIN-CONTAINING PROTEIN 39 HOMOLOG-RELATED"/>
    <property type="match status" value="1"/>
</dbReference>
<dbReference type="EMBL" id="JAKEKT020000039">
    <property type="protein sequence ID" value="KAL1641537.1"/>
    <property type="molecule type" value="Genomic_DNA"/>
</dbReference>
<dbReference type="Pfam" id="PF06985">
    <property type="entry name" value="HET"/>
    <property type="match status" value="1"/>
</dbReference>
<evidence type="ECO:0000313" key="3">
    <source>
        <dbReference type="Proteomes" id="UP001521184"/>
    </source>
</evidence>
<protein>
    <recommendedName>
        <fullName evidence="1">Heterokaryon incompatibility domain-containing protein</fullName>
    </recommendedName>
</protein>
<dbReference type="InterPro" id="IPR052895">
    <property type="entry name" value="HetReg/Transcr_Mod"/>
</dbReference>
<gene>
    <name evidence="2" type="ORF">SLS58_006043</name>
</gene>
<reference evidence="2 3" key="1">
    <citation type="journal article" date="2023" name="Plant Dis.">
        <title>First Report of Diplodia intermedia Causing Canker and Dieback Diseases on Apple Trees in Canada.</title>
        <authorList>
            <person name="Ellouze W."/>
            <person name="Ilyukhin E."/>
            <person name="Sulman M."/>
            <person name="Ali S."/>
        </authorList>
    </citation>
    <scope>NUCLEOTIDE SEQUENCE [LARGE SCALE GENOMIC DNA]</scope>
    <source>
        <strain evidence="2 3">M45-28</strain>
    </source>
</reference>